<protein>
    <recommendedName>
        <fullName evidence="3">MADS-box domain-containing protein</fullName>
    </recommendedName>
</protein>
<dbReference type="OrthoDB" id="3786035at2759"/>
<dbReference type="EMBL" id="KZ678161">
    <property type="protein sequence ID" value="PSN59222.1"/>
    <property type="molecule type" value="Genomic_DNA"/>
</dbReference>
<organism evidence="1 2">
    <name type="scientific">Corynespora cassiicola Philippines</name>
    <dbReference type="NCBI Taxonomy" id="1448308"/>
    <lineage>
        <taxon>Eukaryota</taxon>
        <taxon>Fungi</taxon>
        <taxon>Dikarya</taxon>
        <taxon>Ascomycota</taxon>
        <taxon>Pezizomycotina</taxon>
        <taxon>Dothideomycetes</taxon>
        <taxon>Pleosporomycetidae</taxon>
        <taxon>Pleosporales</taxon>
        <taxon>Corynesporascaceae</taxon>
        <taxon>Corynespora</taxon>
    </lineage>
</organism>
<keyword evidence="2" id="KW-1185">Reference proteome</keyword>
<dbReference type="AlphaFoldDB" id="A0A2T2N1B7"/>
<dbReference type="InterPro" id="IPR036879">
    <property type="entry name" value="TF_MADSbox_sf"/>
</dbReference>
<sequence length="143" mass="17127">MAVRKATNKVHNKKLRRWREGLLTKAYEYGELDGVELALFIRYPKRGEFYYYTSREGLPWLRDVEEKMAHPKAKRECTENVKKRVEETRRKQKKLRSVSLWRDEASDCHEDSPWAVHADAFPEFLFDIVTLKALLKMRPRVDE</sequence>
<dbReference type="SUPFAM" id="SSF55455">
    <property type="entry name" value="SRF-like"/>
    <property type="match status" value="1"/>
</dbReference>
<reference evidence="1 2" key="1">
    <citation type="journal article" date="2018" name="Front. Microbiol.">
        <title>Genome-Wide Analysis of Corynespora cassiicola Leaf Fall Disease Putative Effectors.</title>
        <authorList>
            <person name="Lopez D."/>
            <person name="Ribeiro S."/>
            <person name="Label P."/>
            <person name="Fumanal B."/>
            <person name="Venisse J.S."/>
            <person name="Kohler A."/>
            <person name="de Oliveira R.R."/>
            <person name="Labutti K."/>
            <person name="Lipzen A."/>
            <person name="Lail K."/>
            <person name="Bauer D."/>
            <person name="Ohm R.A."/>
            <person name="Barry K.W."/>
            <person name="Spatafora J."/>
            <person name="Grigoriev I.V."/>
            <person name="Martin F.M."/>
            <person name="Pujade-Renaud V."/>
        </authorList>
    </citation>
    <scope>NUCLEOTIDE SEQUENCE [LARGE SCALE GENOMIC DNA]</scope>
    <source>
        <strain evidence="1 2">Philippines</strain>
    </source>
</reference>
<evidence type="ECO:0000313" key="1">
    <source>
        <dbReference type="EMBL" id="PSN59222.1"/>
    </source>
</evidence>
<evidence type="ECO:0008006" key="3">
    <source>
        <dbReference type="Google" id="ProtNLM"/>
    </source>
</evidence>
<dbReference type="GO" id="GO:0045944">
    <property type="term" value="P:positive regulation of transcription by RNA polymerase II"/>
    <property type="evidence" value="ECO:0007669"/>
    <property type="project" value="UniProtKB-ARBA"/>
</dbReference>
<dbReference type="GO" id="GO:0003677">
    <property type="term" value="F:DNA binding"/>
    <property type="evidence" value="ECO:0007669"/>
    <property type="project" value="InterPro"/>
</dbReference>
<accession>A0A2T2N1B7</accession>
<name>A0A2T2N1B7_CORCC</name>
<evidence type="ECO:0000313" key="2">
    <source>
        <dbReference type="Proteomes" id="UP000240883"/>
    </source>
</evidence>
<dbReference type="GO" id="GO:0046983">
    <property type="term" value="F:protein dimerization activity"/>
    <property type="evidence" value="ECO:0007669"/>
    <property type="project" value="InterPro"/>
</dbReference>
<proteinExistence type="predicted"/>
<gene>
    <name evidence="1" type="ORF">BS50DRAFT_261295</name>
</gene>
<dbReference type="Proteomes" id="UP000240883">
    <property type="component" value="Unassembled WGS sequence"/>
</dbReference>